<dbReference type="SUPFAM" id="SSF46785">
    <property type="entry name" value="Winged helix' DNA-binding domain"/>
    <property type="match status" value="1"/>
</dbReference>
<dbReference type="Gene3D" id="1.10.10.10">
    <property type="entry name" value="Winged helix-like DNA-binding domain superfamily/Winged helix DNA-binding domain"/>
    <property type="match status" value="1"/>
</dbReference>
<dbReference type="Proteomes" id="UP000271678">
    <property type="component" value="Unassembled WGS sequence"/>
</dbReference>
<dbReference type="InterPro" id="IPR036388">
    <property type="entry name" value="WH-like_DNA-bd_sf"/>
</dbReference>
<dbReference type="OrthoDB" id="122286at2"/>
<dbReference type="EMBL" id="RJJQ01000021">
    <property type="protein sequence ID" value="RNI19008.1"/>
    <property type="molecule type" value="Genomic_DNA"/>
</dbReference>
<dbReference type="RefSeq" id="WP_123272732.1">
    <property type="nucleotide sequence ID" value="NZ_RJJQ01000021.1"/>
</dbReference>
<dbReference type="InterPro" id="IPR036390">
    <property type="entry name" value="WH_DNA-bd_sf"/>
</dbReference>
<accession>A0A3M9M3B0</accession>
<protein>
    <submittedName>
        <fullName evidence="1">PadR family transcriptional regulator</fullName>
    </submittedName>
</protein>
<dbReference type="AlphaFoldDB" id="A0A3M9M3B0"/>
<evidence type="ECO:0000313" key="1">
    <source>
        <dbReference type="EMBL" id="RNI19008.1"/>
    </source>
</evidence>
<reference evidence="1 2" key="1">
    <citation type="submission" date="2018-11" db="EMBL/GenBank/DDBJ databases">
        <title>Draft genome of Simplicispira Flexivirga sp. BO-16.</title>
        <authorList>
            <person name="Im W.T."/>
        </authorList>
    </citation>
    <scope>NUCLEOTIDE SEQUENCE [LARGE SCALE GENOMIC DNA]</scope>
    <source>
        <strain evidence="1 2">BO-16</strain>
    </source>
</reference>
<keyword evidence="2" id="KW-1185">Reference proteome</keyword>
<organism evidence="1 2">
    <name type="scientific">Flexivirga caeni</name>
    <dbReference type="NCBI Taxonomy" id="2294115"/>
    <lineage>
        <taxon>Bacteria</taxon>
        <taxon>Bacillati</taxon>
        <taxon>Actinomycetota</taxon>
        <taxon>Actinomycetes</taxon>
        <taxon>Micrococcales</taxon>
        <taxon>Dermacoccaceae</taxon>
        <taxon>Flexivirga</taxon>
    </lineage>
</organism>
<proteinExistence type="predicted"/>
<evidence type="ECO:0000313" key="2">
    <source>
        <dbReference type="Proteomes" id="UP000271678"/>
    </source>
</evidence>
<comment type="caution">
    <text evidence="1">The sequence shown here is derived from an EMBL/GenBank/DDBJ whole genome shotgun (WGS) entry which is preliminary data.</text>
</comment>
<gene>
    <name evidence="1" type="ORF">EFY87_17275</name>
</gene>
<sequence>MVTISTAGFGVLAVVAEGRTHGFAVAALYAADGALGRVWRIQRAVVYREFGRLTDAALLREVGIDRGPGPDRMTVEVTPTGRELVDQWLLEPVARARDARSALLLKLALLDRIGRDPGPLISAQRAVFTARLAELQARADASAPDDFERTLARWRACSTRAVLGFLDEISET</sequence>
<name>A0A3M9M3B0_9MICO</name>